<feature type="transmembrane region" description="Helical" evidence="8">
    <location>
        <begin position="6"/>
        <end position="22"/>
    </location>
</feature>
<reference evidence="11" key="1">
    <citation type="submission" date="2017-02" db="EMBL/GenBank/DDBJ databases">
        <authorList>
            <person name="Varghese N."/>
            <person name="Submissions S."/>
        </authorList>
    </citation>
    <scope>NUCLEOTIDE SEQUENCE [LARGE SCALE GENOMIC DNA]</scope>
    <source>
        <strain evidence="11">SM117</strain>
    </source>
</reference>
<keyword evidence="3 7" id="KW-0997">Cell inner membrane</keyword>
<name>A0A1U6IL45_9SPHN</name>
<dbReference type="RefSeq" id="WP_217698220.1">
    <property type="nucleotide sequence ID" value="NZ_FVZE01000008.1"/>
</dbReference>
<feature type="domain" description="TRAP C4-dicarboxylate transport system permease DctM subunit" evidence="9">
    <location>
        <begin position="31"/>
        <end position="432"/>
    </location>
</feature>
<dbReference type="InterPro" id="IPR004681">
    <property type="entry name" value="TRAP_DctM"/>
</dbReference>
<feature type="transmembrane region" description="Helical" evidence="8">
    <location>
        <begin position="301"/>
        <end position="324"/>
    </location>
</feature>
<evidence type="ECO:0000313" key="11">
    <source>
        <dbReference type="Proteomes" id="UP000190989"/>
    </source>
</evidence>
<evidence type="ECO:0000256" key="6">
    <source>
        <dbReference type="ARBA" id="ARBA00023136"/>
    </source>
</evidence>
<keyword evidence="4 8" id="KW-0812">Transmembrane</keyword>
<feature type="transmembrane region" description="Helical" evidence="8">
    <location>
        <begin position="224"/>
        <end position="241"/>
    </location>
</feature>
<protein>
    <submittedName>
        <fullName evidence="10">TRAP-type C4-dicarboxylate transport system, large permease component</fullName>
    </submittedName>
</protein>
<dbReference type="EMBL" id="FVZE01000008">
    <property type="protein sequence ID" value="SLK08738.1"/>
    <property type="molecule type" value="Genomic_DNA"/>
</dbReference>
<feature type="transmembrane region" description="Helical" evidence="8">
    <location>
        <begin position="368"/>
        <end position="391"/>
    </location>
</feature>
<evidence type="ECO:0000256" key="5">
    <source>
        <dbReference type="ARBA" id="ARBA00022989"/>
    </source>
</evidence>
<evidence type="ECO:0000259" key="9">
    <source>
        <dbReference type="Pfam" id="PF06808"/>
    </source>
</evidence>
<evidence type="ECO:0000256" key="4">
    <source>
        <dbReference type="ARBA" id="ARBA00022692"/>
    </source>
</evidence>
<dbReference type="PANTHER" id="PTHR33362">
    <property type="entry name" value="SIALIC ACID TRAP TRANSPORTER PERMEASE PROTEIN SIAT-RELATED"/>
    <property type="match status" value="1"/>
</dbReference>
<gene>
    <name evidence="10" type="ORF">SAMN06295987_108110</name>
</gene>
<evidence type="ECO:0000256" key="8">
    <source>
        <dbReference type="SAM" id="Phobius"/>
    </source>
</evidence>
<dbReference type="InterPro" id="IPR010656">
    <property type="entry name" value="DctM"/>
</dbReference>
<feature type="transmembrane region" description="Helical" evidence="8">
    <location>
        <begin position="29"/>
        <end position="49"/>
    </location>
</feature>
<feature type="transmembrane region" description="Helical" evidence="8">
    <location>
        <begin position="422"/>
        <end position="446"/>
    </location>
</feature>
<dbReference type="STRING" id="428990.SAMN06295987_108110"/>
<dbReference type="Pfam" id="PF06808">
    <property type="entry name" value="DctM"/>
    <property type="match status" value="1"/>
</dbReference>
<accession>A0A1U6IL45</accession>
<keyword evidence="6 8" id="KW-0472">Membrane</keyword>
<evidence type="ECO:0000256" key="1">
    <source>
        <dbReference type="ARBA" id="ARBA00004429"/>
    </source>
</evidence>
<feature type="transmembrane region" description="Helical" evidence="8">
    <location>
        <begin position="261"/>
        <end position="280"/>
    </location>
</feature>
<dbReference type="Proteomes" id="UP000190989">
    <property type="component" value="Unassembled WGS sequence"/>
</dbReference>
<keyword evidence="2" id="KW-1003">Cell membrane</keyword>
<comment type="function">
    <text evidence="7">Part of the tripartite ATP-independent periplasmic (TRAP) transport system.</text>
</comment>
<keyword evidence="11" id="KW-1185">Reference proteome</keyword>
<comment type="subcellular location">
    <subcellularLocation>
        <location evidence="1 7">Cell inner membrane</location>
        <topology evidence="1 7">Multi-pass membrane protein</topology>
    </subcellularLocation>
</comment>
<keyword evidence="5 8" id="KW-1133">Transmembrane helix</keyword>
<feature type="transmembrane region" description="Helical" evidence="8">
    <location>
        <begin position="101"/>
        <end position="121"/>
    </location>
</feature>
<feature type="transmembrane region" description="Helical" evidence="8">
    <location>
        <begin position="192"/>
        <end position="212"/>
    </location>
</feature>
<dbReference type="PANTHER" id="PTHR33362:SF2">
    <property type="entry name" value="TRAP TRANSPORTER LARGE PERMEASE PROTEIN"/>
    <property type="match status" value="1"/>
</dbReference>
<evidence type="ECO:0000313" key="10">
    <source>
        <dbReference type="EMBL" id="SLK08738.1"/>
    </source>
</evidence>
<feature type="transmembrane region" description="Helical" evidence="8">
    <location>
        <begin position="336"/>
        <end position="356"/>
    </location>
</feature>
<organism evidence="10 11">
    <name type="scientific">Novosphingobium mathurense</name>
    <dbReference type="NCBI Taxonomy" id="428990"/>
    <lineage>
        <taxon>Bacteria</taxon>
        <taxon>Pseudomonadati</taxon>
        <taxon>Pseudomonadota</taxon>
        <taxon>Alphaproteobacteria</taxon>
        <taxon>Sphingomonadales</taxon>
        <taxon>Sphingomonadaceae</taxon>
        <taxon>Novosphingobium</taxon>
    </lineage>
</organism>
<proteinExistence type="predicted"/>
<keyword evidence="7" id="KW-0813">Transport</keyword>
<feature type="transmembrane region" description="Helical" evidence="8">
    <location>
        <begin position="61"/>
        <end position="80"/>
    </location>
</feature>
<evidence type="ECO:0000256" key="3">
    <source>
        <dbReference type="ARBA" id="ARBA00022519"/>
    </source>
</evidence>
<evidence type="ECO:0000256" key="7">
    <source>
        <dbReference type="RuleBase" id="RU369079"/>
    </source>
</evidence>
<sequence length="448" mass="46072">MGIAVWALIAYVVTIIAWNGVFKRNIGEALIVGFLLICVFGGRDCVQLFASGLADAFSEDVVFAAVAFVFMGFLLTKLGLIEDQVALLNRAFGRFRGGAGYVSTVASALLGSAAGSGAGIASSVGSVTIPWMIRTNWQPDLAASLVAGNAGLGISIPPSSSMFLLLGSAAVAPVLSANQLFSAALVGGLWTVLYRLMVVFCWVRLYGIGAVNGDQPEAGAGPRPRWSSLLVYLGLIVPIFLTTDWGEGFLSRRVGEAADTVSIIVWIPVVMMFAAVLVGWRRLPRSIVAWDAVLTESAPRYALIGTAIVFAFAAAAALGSLGLVEQLRVLMDGINAPLPILATGIGLLIVLIAAPLTGTATIAAVGGVAFSALTAAGVPPAVAATAILVFASTEGASPPGAAPIYIATSIAGIDPARTFVRLVVWFVLPIVAIGVAIASGLLPIFVSF</sequence>
<dbReference type="GO" id="GO:0022857">
    <property type="term" value="F:transmembrane transporter activity"/>
    <property type="evidence" value="ECO:0007669"/>
    <property type="project" value="UniProtKB-UniRule"/>
</dbReference>
<dbReference type="GO" id="GO:0005886">
    <property type="term" value="C:plasma membrane"/>
    <property type="evidence" value="ECO:0007669"/>
    <property type="project" value="UniProtKB-SubCell"/>
</dbReference>
<dbReference type="AlphaFoldDB" id="A0A1U6IL45"/>
<evidence type="ECO:0000256" key="2">
    <source>
        <dbReference type="ARBA" id="ARBA00022475"/>
    </source>
</evidence>